<reference evidence="1 2" key="1">
    <citation type="submission" date="2016-10" db="EMBL/GenBank/DDBJ databases">
        <authorList>
            <person name="de Groot N.N."/>
        </authorList>
    </citation>
    <scope>NUCLEOTIDE SEQUENCE [LARGE SCALE GENOMIC DNA]</scope>
    <source>
        <strain evidence="1 2">DSM 23609</strain>
    </source>
</reference>
<keyword evidence="2" id="KW-1185">Reference proteome</keyword>
<organism evidence="1 2">
    <name type="scientific">Fontimonas thermophila</name>
    <dbReference type="NCBI Taxonomy" id="1076937"/>
    <lineage>
        <taxon>Bacteria</taxon>
        <taxon>Pseudomonadati</taxon>
        <taxon>Pseudomonadota</taxon>
        <taxon>Gammaproteobacteria</taxon>
        <taxon>Nevskiales</taxon>
        <taxon>Nevskiaceae</taxon>
        <taxon>Fontimonas</taxon>
    </lineage>
</organism>
<proteinExistence type="predicted"/>
<dbReference type="STRING" id="1076937.SAMN04488120_10627"/>
<evidence type="ECO:0000313" key="2">
    <source>
        <dbReference type="Proteomes" id="UP000199771"/>
    </source>
</evidence>
<evidence type="ECO:0000313" key="1">
    <source>
        <dbReference type="EMBL" id="SFF50573.1"/>
    </source>
</evidence>
<dbReference type="OrthoDB" id="6073936at2"/>
<dbReference type="AlphaFoldDB" id="A0A1I2J9R1"/>
<gene>
    <name evidence="1" type="ORF">SAMN04488120_10627</name>
</gene>
<dbReference type="RefSeq" id="WP_091533463.1">
    <property type="nucleotide sequence ID" value="NZ_FOOC01000006.1"/>
</dbReference>
<name>A0A1I2J9R1_9GAMM</name>
<accession>A0A1I2J9R1</accession>
<sequence>MATLAQQAELLKLARLLRTTPERLGFLAKLDVMALRALRAHVTATLFDADRDLFQRLAASSKLLPAAVTALIAEKALGPLLCARIAGLLPAQRAADIATRLDDRFLADVCIELDPRQVRALIADVPVNRVVAVALELARRREYITMARFVDCLPQPALRGIIEALRDDTVLLRIGFFVEDPAALGAVIDLLPATRLRNMIVAALDDDAALWAEALALINAIPAEQRRRVASIAAALDDAHLAHLIERTQAQDLWEWLLPIVAEMDAAHHDRLAHVPALADDGVLEALILAADRKGLYPQLLPLVARMDAAVQTRAARVAERLGPAVVQHLNQALRGVAATA</sequence>
<dbReference type="EMBL" id="FOOC01000006">
    <property type="protein sequence ID" value="SFF50573.1"/>
    <property type="molecule type" value="Genomic_DNA"/>
</dbReference>
<protein>
    <submittedName>
        <fullName evidence="1">Uncharacterized protein</fullName>
    </submittedName>
</protein>
<dbReference type="Proteomes" id="UP000199771">
    <property type="component" value="Unassembled WGS sequence"/>
</dbReference>